<proteinExistence type="predicted"/>
<evidence type="ECO:0000256" key="1">
    <source>
        <dbReference type="SAM" id="MobiDB-lite"/>
    </source>
</evidence>
<protein>
    <recommendedName>
        <fullName evidence="4">Chaperone/heat shock protein Hsp12</fullName>
    </recommendedName>
</protein>
<dbReference type="Pfam" id="PF04119">
    <property type="entry name" value="HSP9_HSP12"/>
    <property type="match status" value="1"/>
</dbReference>
<dbReference type="Gene3D" id="6.10.280.100">
    <property type="match status" value="1"/>
</dbReference>
<reference evidence="2 3" key="1">
    <citation type="submission" date="2013-07" db="EMBL/GenBank/DDBJ databases">
        <title>The Genome Sequence of Cryptococcus heveanensis BCC8398.</title>
        <authorList>
            <consortium name="The Broad Institute Genome Sequencing Platform"/>
            <person name="Cuomo C."/>
            <person name="Litvintseva A."/>
            <person name="Chen Y."/>
            <person name="Heitman J."/>
            <person name="Sun S."/>
            <person name="Springer D."/>
            <person name="Dromer F."/>
            <person name="Young S.K."/>
            <person name="Zeng Q."/>
            <person name="Gargeya S."/>
            <person name="Fitzgerald M."/>
            <person name="Abouelleil A."/>
            <person name="Alvarado L."/>
            <person name="Berlin A.M."/>
            <person name="Chapman S.B."/>
            <person name="Dewar J."/>
            <person name="Goldberg J."/>
            <person name="Griggs A."/>
            <person name="Gujja S."/>
            <person name="Hansen M."/>
            <person name="Howarth C."/>
            <person name="Imamovic A."/>
            <person name="Larimer J."/>
            <person name="McCowan C."/>
            <person name="Murphy C."/>
            <person name="Pearson M."/>
            <person name="Priest M."/>
            <person name="Roberts A."/>
            <person name="Saif S."/>
            <person name="Shea T."/>
            <person name="Sykes S."/>
            <person name="Wortman J."/>
            <person name="Nusbaum C."/>
            <person name="Birren B."/>
        </authorList>
    </citation>
    <scope>NUCLEOTIDE SEQUENCE [LARGE SCALE GENOMIC DNA]</scope>
    <source>
        <strain evidence="2 3">BCC8398</strain>
    </source>
</reference>
<accession>A0A1B9H179</accession>
<dbReference type="InterPro" id="IPR007250">
    <property type="entry name" value="HSP9_HSP12"/>
</dbReference>
<dbReference type="AlphaFoldDB" id="A0A1B9H179"/>
<sequence>MTLGQSNTEAVKQNITPDVLKSDADKAKESAEGGLRDVTGSGHGHDALRQDTGALGNALKPSGEQTFSDQVQQQLDKGASHVQPNETKSTSQQARDFVTPGNDSAGAGGILHQVGDKISNAAASVTNAMTGTSSTGNTGAANTGSTNTQ</sequence>
<evidence type="ECO:0000313" key="3">
    <source>
        <dbReference type="Proteomes" id="UP000092666"/>
    </source>
</evidence>
<dbReference type="Proteomes" id="UP000092666">
    <property type="component" value="Unassembled WGS sequence"/>
</dbReference>
<feature type="compositionally biased region" description="Polar residues" evidence="1">
    <location>
        <begin position="82"/>
        <end position="94"/>
    </location>
</feature>
<feature type="compositionally biased region" description="Basic and acidic residues" evidence="1">
    <location>
        <begin position="20"/>
        <end position="35"/>
    </location>
</feature>
<dbReference type="EMBL" id="KI669493">
    <property type="protein sequence ID" value="OCF37010.1"/>
    <property type="molecule type" value="Genomic_DNA"/>
</dbReference>
<name>A0A1B9H179_9TREE</name>
<reference evidence="3" key="2">
    <citation type="submission" date="2013-12" db="EMBL/GenBank/DDBJ databases">
        <title>Evolution of pathogenesis and genome organization in the Tremellales.</title>
        <authorList>
            <person name="Cuomo C."/>
            <person name="Litvintseva A."/>
            <person name="Heitman J."/>
            <person name="Chen Y."/>
            <person name="Sun S."/>
            <person name="Springer D."/>
            <person name="Dromer F."/>
            <person name="Young S."/>
            <person name="Zeng Q."/>
            <person name="Chapman S."/>
            <person name="Gujja S."/>
            <person name="Saif S."/>
            <person name="Birren B."/>
        </authorList>
    </citation>
    <scope>NUCLEOTIDE SEQUENCE [LARGE SCALE GENOMIC DNA]</scope>
    <source>
        <strain evidence="3">BCC8398</strain>
    </source>
</reference>
<evidence type="ECO:0008006" key="4">
    <source>
        <dbReference type="Google" id="ProtNLM"/>
    </source>
</evidence>
<gene>
    <name evidence="2" type="ORF">I316_00914</name>
</gene>
<feature type="region of interest" description="Disordered" evidence="1">
    <location>
        <begin position="128"/>
        <end position="149"/>
    </location>
</feature>
<feature type="compositionally biased region" description="Polar residues" evidence="1">
    <location>
        <begin position="63"/>
        <end position="75"/>
    </location>
</feature>
<evidence type="ECO:0000313" key="2">
    <source>
        <dbReference type="EMBL" id="OCF37010.1"/>
    </source>
</evidence>
<feature type="region of interest" description="Disordered" evidence="1">
    <location>
        <begin position="1"/>
        <end position="110"/>
    </location>
</feature>
<feature type="compositionally biased region" description="Polar residues" evidence="1">
    <location>
        <begin position="1"/>
        <end position="16"/>
    </location>
</feature>
<keyword evidence="3" id="KW-1185">Reference proteome</keyword>
<dbReference type="OrthoDB" id="2348401at2759"/>
<organism evidence="2 3">
    <name type="scientific">Kwoniella heveanensis BCC8398</name>
    <dbReference type="NCBI Taxonomy" id="1296120"/>
    <lineage>
        <taxon>Eukaryota</taxon>
        <taxon>Fungi</taxon>
        <taxon>Dikarya</taxon>
        <taxon>Basidiomycota</taxon>
        <taxon>Agaricomycotina</taxon>
        <taxon>Tremellomycetes</taxon>
        <taxon>Tremellales</taxon>
        <taxon>Cryptococcaceae</taxon>
        <taxon>Kwoniella</taxon>
    </lineage>
</organism>